<dbReference type="CDD" id="cd00130">
    <property type="entry name" value="PAS"/>
    <property type="match status" value="1"/>
</dbReference>
<dbReference type="Pfam" id="PF18024">
    <property type="entry name" value="HTH_50"/>
    <property type="match status" value="1"/>
</dbReference>
<dbReference type="Pfam" id="PF13426">
    <property type="entry name" value="PAS_9"/>
    <property type="match status" value="1"/>
</dbReference>
<dbReference type="SUPFAM" id="SSF52540">
    <property type="entry name" value="P-loop containing nucleoside triphosphate hydrolases"/>
    <property type="match status" value="1"/>
</dbReference>
<dbReference type="Pfam" id="PF25601">
    <property type="entry name" value="AAA_lid_14"/>
    <property type="match status" value="1"/>
</dbReference>
<dbReference type="SUPFAM" id="SSF46689">
    <property type="entry name" value="Homeodomain-like"/>
    <property type="match status" value="1"/>
</dbReference>
<organism evidence="10 11">
    <name type="scientific">Pallidibacillus thermolactis</name>
    <dbReference type="NCBI Taxonomy" id="251051"/>
    <lineage>
        <taxon>Bacteria</taxon>
        <taxon>Bacillati</taxon>
        <taxon>Bacillota</taxon>
        <taxon>Bacilli</taxon>
        <taxon>Bacillales</taxon>
        <taxon>Bacillaceae</taxon>
        <taxon>Pallidibacillus</taxon>
    </lineage>
</organism>
<evidence type="ECO:0000256" key="1">
    <source>
        <dbReference type="ARBA" id="ARBA00022741"/>
    </source>
</evidence>
<evidence type="ECO:0000256" key="6">
    <source>
        <dbReference type="ARBA" id="ARBA00023163"/>
    </source>
</evidence>
<dbReference type="PROSITE" id="PS50045">
    <property type="entry name" value="SIGMA54_INTERACT_4"/>
    <property type="match status" value="1"/>
</dbReference>
<comment type="caution">
    <text evidence="10">The sequence shown here is derived from an EMBL/GenBank/DDBJ whole genome shotgun (WGS) entry which is preliminary data.</text>
</comment>
<dbReference type="PROSITE" id="PS00676">
    <property type="entry name" value="SIGMA54_INTERACT_2"/>
    <property type="match status" value="1"/>
</dbReference>
<name>A0ABT2WFA7_9BACI</name>
<proteinExistence type="predicted"/>
<dbReference type="CDD" id="cd00009">
    <property type="entry name" value="AAA"/>
    <property type="match status" value="1"/>
</dbReference>
<evidence type="ECO:0000256" key="3">
    <source>
        <dbReference type="ARBA" id="ARBA00022840"/>
    </source>
</evidence>
<dbReference type="Pfam" id="PF00158">
    <property type="entry name" value="Sigma54_activat"/>
    <property type="match status" value="1"/>
</dbReference>
<dbReference type="InterPro" id="IPR025944">
    <property type="entry name" value="Sigma_54_int_dom_CS"/>
</dbReference>
<dbReference type="Gene3D" id="3.40.50.300">
    <property type="entry name" value="P-loop containing nucleotide triphosphate hydrolases"/>
    <property type="match status" value="1"/>
</dbReference>
<sequence>MEISHLPFPVALIDHTYLLIQFNKKFKKLFKKATIGLDVREFFPTFEIEKDDQLLTYKKFVNYVFIKNSIAHQKFIVIGMESDEIQTLKKEVKELQTYFDETYEGIYITDAKGITLRTNKAIERITGIPKEYYIGKNVSQLMQRGILKNSVTQEVVRTGKTVSLVQKNYIGNITLLTGSPITNENGEVEKVVTVIRDLTELNRIHAENSHFNHSVMNEKIDVGSYDKGIIIKNKQMKSIFQQAKRVANFDATILILGETGVGKDVLANFIYNQSSRKEKGKLIKVNCGAIPPELLESELFGYEAGAFTGANKSGKQGMFELANNGILFLDEIGELPLNLQVKLLRVLQEGEIQKIGSTKIKKVNVQIIAATNRNLHEMVTRGEFREDLYYRLNVIPLYIPPLRERRDEILPLIHHFLSKFNQKYLLNKEFNYEVIDFLISYNWPGNIRELANLIERLVVTTPENEIKIEHMPPEYKNSVHVNTNQQISLKEAVEETERKILERAAKKYRNTYEIAKALRTSQPTVVRKLKKYNIKPKMSS</sequence>
<keyword evidence="3" id="KW-0067">ATP-binding</keyword>
<evidence type="ECO:0000313" key="11">
    <source>
        <dbReference type="Proteomes" id="UP001208656"/>
    </source>
</evidence>
<dbReference type="InterPro" id="IPR035965">
    <property type="entry name" value="PAS-like_dom_sf"/>
</dbReference>
<dbReference type="SUPFAM" id="SSF55785">
    <property type="entry name" value="PYP-like sensor domain (PAS domain)"/>
    <property type="match status" value="1"/>
</dbReference>
<protein>
    <recommendedName>
        <fullName evidence="7">HTH-type transcriptional regulatory protein TyrR</fullName>
    </recommendedName>
</protein>
<dbReference type="PROSITE" id="PS50112">
    <property type="entry name" value="PAS"/>
    <property type="match status" value="1"/>
</dbReference>
<evidence type="ECO:0000256" key="2">
    <source>
        <dbReference type="ARBA" id="ARBA00022797"/>
    </source>
</evidence>
<dbReference type="SMART" id="SM00091">
    <property type="entry name" value="PAS"/>
    <property type="match status" value="1"/>
</dbReference>
<accession>A0ABT2WFA7</accession>
<reference evidence="10 11" key="1">
    <citation type="submission" date="2022-10" db="EMBL/GenBank/DDBJ databases">
        <title>Description of Fervidibacillus gen. nov. in the family Fervidibacillaceae fam. nov. with two species, Fervidibacillus albus sp. nov., and Fervidibacillus halotolerans sp. nov., isolated from tidal flat sediments.</title>
        <authorList>
            <person name="Kwon K.K."/>
            <person name="Yang S.-H."/>
        </authorList>
    </citation>
    <scope>NUCLEOTIDE SEQUENCE [LARGE SCALE GENOMIC DNA]</scope>
    <source>
        <strain evidence="10 11">DSM 23332</strain>
    </source>
</reference>
<feature type="domain" description="PAS" evidence="9">
    <location>
        <begin position="91"/>
        <end position="143"/>
    </location>
</feature>
<dbReference type="InterPro" id="IPR027417">
    <property type="entry name" value="P-loop_NTPase"/>
</dbReference>
<keyword evidence="2" id="KW-0058">Aromatic hydrocarbons catabolism</keyword>
<keyword evidence="4" id="KW-0805">Transcription regulation</keyword>
<keyword evidence="11" id="KW-1185">Reference proteome</keyword>
<dbReference type="Gene3D" id="1.10.10.60">
    <property type="entry name" value="Homeodomain-like"/>
    <property type="match status" value="1"/>
</dbReference>
<dbReference type="InterPro" id="IPR030828">
    <property type="entry name" value="HTH_TyrR"/>
</dbReference>
<dbReference type="InterPro" id="IPR002078">
    <property type="entry name" value="Sigma_54_int"/>
</dbReference>
<dbReference type="InterPro" id="IPR003593">
    <property type="entry name" value="AAA+_ATPase"/>
</dbReference>
<gene>
    <name evidence="10" type="ORF">OEV82_07830</name>
</gene>
<dbReference type="InterPro" id="IPR058031">
    <property type="entry name" value="AAA_lid_NorR"/>
</dbReference>
<feature type="domain" description="Sigma-54 factor interaction" evidence="8">
    <location>
        <begin position="229"/>
        <end position="459"/>
    </location>
</feature>
<keyword evidence="6" id="KW-0804">Transcription</keyword>
<evidence type="ECO:0000313" key="10">
    <source>
        <dbReference type="EMBL" id="MCU9594363.1"/>
    </source>
</evidence>
<evidence type="ECO:0000256" key="7">
    <source>
        <dbReference type="ARBA" id="ARBA00029500"/>
    </source>
</evidence>
<dbReference type="NCBIfam" id="TIGR00229">
    <property type="entry name" value="sensory_box"/>
    <property type="match status" value="1"/>
</dbReference>
<evidence type="ECO:0000259" key="8">
    <source>
        <dbReference type="PROSITE" id="PS50045"/>
    </source>
</evidence>
<dbReference type="PANTHER" id="PTHR32071:SF57">
    <property type="entry name" value="C4-DICARBOXYLATE TRANSPORT TRANSCRIPTIONAL REGULATORY PROTEIN DCTD"/>
    <property type="match status" value="1"/>
</dbReference>
<dbReference type="EMBL" id="JAOUSE010000019">
    <property type="protein sequence ID" value="MCU9594363.1"/>
    <property type="molecule type" value="Genomic_DNA"/>
</dbReference>
<dbReference type="PANTHER" id="PTHR32071">
    <property type="entry name" value="TRANSCRIPTIONAL REGULATORY PROTEIN"/>
    <property type="match status" value="1"/>
</dbReference>
<evidence type="ECO:0000256" key="5">
    <source>
        <dbReference type="ARBA" id="ARBA00023125"/>
    </source>
</evidence>
<keyword evidence="5" id="KW-0238">DNA-binding</keyword>
<keyword evidence="1" id="KW-0547">Nucleotide-binding</keyword>
<evidence type="ECO:0000259" key="9">
    <source>
        <dbReference type="PROSITE" id="PS50112"/>
    </source>
</evidence>
<dbReference type="SMART" id="SM00382">
    <property type="entry name" value="AAA"/>
    <property type="match status" value="1"/>
</dbReference>
<dbReference type="InterPro" id="IPR000014">
    <property type="entry name" value="PAS"/>
</dbReference>
<dbReference type="Proteomes" id="UP001208656">
    <property type="component" value="Unassembled WGS sequence"/>
</dbReference>
<evidence type="ECO:0000256" key="4">
    <source>
        <dbReference type="ARBA" id="ARBA00023015"/>
    </source>
</evidence>
<dbReference type="InterPro" id="IPR009057">
    <property type="entry name" value="Homeodomain-like_sf"/>
</dbReference>
<dbReference type="InterPro" id="IPR025662">
    <property type="entry name" value="Sigma_54_int_dom_ATP-bd_1"/>
</dbReference>
<dbReference type="PROSITE" id="PS00675">
    <property type="entry name" value="SIGMA54_INTERACT_1"/>
    <property type="match status" value="1"/>
</dbReference>
<dbReference type="PROSITE" id="PS00688">
    <property type="entry name" value="SIGMA54_INTERACT_3"/>
    <property type="match status" value="1"/>
</dbReference>
<dbReference type="InterPro" id="IPR025943">
    <property type="entry name" value="Sigma_54_int_dom_ATP-bd_2"/>
</dbReference>
<dbReference type="Gene3D" id="3.30.450.20">
    <property type="entry name" value="PAS domain"/>
    <property type="match status" value="1"/>
</dbReference>
<dbReference type="Gene3D" id="1.10.8.60">
    <property type="match status" value="1"/>
</dbReference>
<dbReference type="RefSeq" id="WP_173658942.1">
    <property type="nucleotide sequence ID" value="NZ_JAOUSE010000019.1"/>
</dbReference>